<dbReference type="AlphaFoldDB" id="A0A5J5A935"/>
<proteinExistence type="predicted"/>
<name>A0A5J5A935_9ASTE</name>
<dbReference type="EMBL" id="CM018046">
    <property type="protein sequence ID" value="KAA8525917.1"/>
    <property type="molecule type" value="Genomic_DNA"/>
</dbReference>
<protein>
    <recommendedName>
        <fullName evidence="3">Multiprotein bridging factor 1 N-terminal domain-containing protein</fullName>
    </recommendedName>
</protein>
<dbReference type="InterPro" id="IPR013729">
    <property type="entry name" value="MBF1_N"/>
</dbReference>
<keyword evidence="1" id="KW-0238">DNA-binding</keyword>
<organism evidence="4 5">
    <name type="scientific">Nyssa sinensis</name>
    <dbReference type="NCBI Taxonomy" id="561372"/>
    <lineage>
        <taxon>Eukaryota</taxon>
        <taxon>Viridiplantae</taxon>
        <taxon>Streptophyta</taxon>
        <taxon>Embryophyta</taxon>
        <taxon>Tracheophyta</taxon>
        <taxon>Spermatophyta</taxon>
        <taxon>Magnoliopsida</taxon>
        <taxon>eudicotyledons</taxon>
        <taxon>Gunneridae</taxon>
        <taxon>Pentapetalae</taxon>
        <taxon>asterids</taxon>
        <taxon>Cornales</taxon>
        <taxon>Nyssaceae</taxon>
        <taxon>Nyssa</taxon>
    </lineage>
</organism>
<dbReference type="PANTHER" id="PTHR10245">
    <property type="entry name" value="ENDOTHELIAL DIFFERENTIATION-RELATED FACTOR 1 MULTIPROTEIN BRIDGING FACTOR 1"/>
    <property type="match status" value="1"/>
</dbReference>
<sequence>MAVDVLTQDWEPVVIRKKAPTAAAKKDEKAINAARRMGAEIDTIKKFNADSYILDYLSDEICSSEADVVTINDCPENIVGILVPYGSERRLLKEKASGEKWYWRRERDGWPDLANVASDGENMVADEELEIKVFETSWRVRAIATKPELKRLSGGIDHCFGRKGRDEREERENDEKDEQFQFRH</sequence>
<dbReference type="OrthoDB" id="1776619at2759"/>
<dbReference type="GO" id="GO:0003677">
    <property type="term" value="F:DNA binding"/>
    <property type="evidence" value="ECO:0007669"/>
    <property type="project" value="UniProtKB-KW"/>
</dbReference>
<evidence type="ECO:0000256" key="2">
    <source>
        <dbReference type="SAM" id="MobiDB-lite"/>
    </source>
</evidence>
<dbReference type="PANTHER" id="PTHR10245:SF123">
    <property type="entry name" value="OS08G0366100 PROTEIN"/>
    <property type="match status" value="1"/>
</dbReference>
<evidence type="ECO:0000256" key="1">
    <source>
        <dbReference type="ARBA" id="ARBA00023125"/>
    </source>
</evidence>
<dbReference type="GO" id="GO:0005634">
    <property type="term" value="C:nucleus"/>
    <property type="evidence" value="ECO:0007669"/>
    <property type="project" value="TreeGrafter"/>
</dbReference>
<feature type="domain" description="Multiprotein bridging factor 1 N-terminal" evidence="3">
    <location>
        <begin position="8"/>
        <end position="50"/>
    </location>
</feature>
<evidence type="ECO:0000259" key="3">
    <source>
        <dbReference type="Pfam" id="PF08523"/>
    </source>
</evidence>
<evidence type="ECO:0000313" key="5">
    <source>
        <dbReference type="Proteomes" id="UP000325577"/>
    </source>
</evidence>
<gene>
    <name evidence="4" type="ORF">F0562_007983</name>
</gene>
<evidence type="ECO:0000313" key="4">
    <source>
        <dbReference type="EMBL" id="KAA8525917.1"/>
    </source>
</evidence>
<feature type="region of interest" description="Disordered" evidence="2">
    <location>
        <begin position="154"/>
        <end position="184"/>
    </location>
</feature>
<feature type="compositionally biased region" description="Basic and acidic residues" evidence="2">
    <location>
        <begin position="159"/>
        <end position="184"/>
    </location>
</feature>
<dbReference type="Proteomes" id="UP000325577">
    <property type="component" value="Linkage Group LG3"/>
</dbReference>
<reference evidence="4 5" key="1">
    <citation type="submission" date="2019-09" db="EMBL/GenBank/DDBJ databases">
        <title>A chromosome-level genome assembly of the Chinese tupelo Nyssa sinensis.</title>
        <authorList>
            <person name="Yang X."/>
            <person name="Kang M."/>
            <person name="Yang Y."/>
            <person name="Xiong H."/>
            <person name="Wang M."/>
            <person name="Zhang Z."/>
            <person name="Wang Z."/>
            <person name="Wu H."/>
            <person name="Ma T."/>
            <person name="Liu J."/>
            <person name="Xi Z."/>
        </authorList>
    </citation>
    <scope>NUCLEOTIDE SEQUENCE [LARGE SCALE GENOMIC DNA]</scope>
    <source>
        <strain evidence="4">J267</strain>
        <tissue evidence="4">Leaf</tissue>
    </source>
</reference>
<accession>A0A5J5A935</accession>
<dbReference type="Pfam" id="PF08523">
    <property type="entry name" value="MBF1"/>
    <property type="match status" value="1"/>
</dbReference>
<keyword evidence="5" id="KW-1185">Reference proteome</keyword>